<dbReference type="Gene3D" id="2.60.120.560">
    <property type="entry name" value="Exo-inulinase, domain 1"/>
    <property type="match status" value="1"/>
</dbReference>
<organism evidence="2 3">
    <name type="scientific">Bacteroides difficilis</name>
    <dbReference type="NCBI Taxonomy" id="2763021"/>
    <lineage>
        <taxon>Bacteria</taxon>
        <taxon>Pseudomonadati</taxon>
        <taxon>Bacteroidota</taxon>
        <taxon>Bacteroidia</taxon>
        <taxon>Bacteroidales</taxon>
        <taxon>Bacteroidaceae</taxon>
        <taxon>Bacteroides</taxon>
    </lineage>
</organism>
<proteinExistence type="predicted"/>
<feature type="domain" description="3-keto-alpha-glucoside-1,2-lyase/3-keto-2-hydroxy-glucal hydratase" evidence="1">
    <location>
        <begin position="725"/>
        <end position="924"/>
    </location>
</feature>
<dbReference type="InterPro" id="IPR016024">
    <property type="entry name" value="ARM-type_fold"/>
</dbReference>
<dbReference type="SUPFAM" id="SSF48371">
    <property type="entry name" value="ARM repeat"/>
    <property type="match status" value="1"/>
</dbReference>
<sequence length="929" mass="101473">MKTLKQICLVWVFILLLPIYISAQDGRQRDYRTIVADGLAQLPISETEKRNKVMLELVNTGDKGMEMMAGMLLPADKGRNATVEYAISGVVGYATIAGNKEQREAVRKGLISSIDICKDNTNRAFLLSQLQLCSTPDNIPVFIKYIGDSYLADYAIRGLVATPGSEAALLELIKKKEISPKILAHAAYESKLKEAEPFLLEWSEAADADTRKAIFKALSVCGSSASLKTLSAAAKEEGYEWSKDKEATAAYLNLLDNLIENGERERAVKAVKKLLKNDKAYLRGAALDIILLAQGAEGMPYVRSALRDRDIEVRNGALHSVSAFADDKVYATVAGWIPSLSDEARIDVINWLGSRHAASQVSAIIEAVRSGNDMVAAAGIAAAGRIGGQEALNELTAQLGGRHAELAAKAMLTFNGDIKEGVKVALNGNADTRIQALGLCSKRRINDVSGQVFAMLQSETPDIREAAYKALPNVVTSGDADRLSDLLEKSDKRHISHLQHALKNAINGQTPQEQCKIVESYMAKSAFPALYYPILAQTNTDEAVKVLNKEFTVKGDNAAFQSLLTINNPKMMDALFRIASQKPALKDQALERYIPLVSKSSLKSGRKLQLYQQALNLNPSVKVQKQTLKALAGIRKYPSLMLVSKYLNRSETAAEAAAAVKTIVAKSDERLGGDSVKIILEKTREVYKTLPGADAGYAVDEITNLLSKLLSAPIFVLPEEEKKQGFEVLFDGTSLHKWTGNKSSYVIENGNIYVSAGYGSGGNLYTQKEYSDFVLRFEFCFDREGVNNGIGIRTPMGVDAAYHGMEIQILDHDAPIYKGLHEYQQHGSVYGIIPAKRVKFGPNGTWNVEEIRAVGDHITVTVNGEVILDGNIRTACKGHNVSKDGSKRNPYTVDHLNHPGLFNKKGHIGLCGHGAGIRFRNMRVLDLSK</sequence>
<keyword evidence="3" id="KW-1185">Reference proteome</keyword>
<evidence type="ECO:0000259" key="1">
    <source>
        <dbReference type="Pfam" id="PF06439"/>
    </source>
</evidence>
<dbReference type="Proteomes" id="UP000600600">
    <property type="component" value="Unassembled WGS sequence"/>
</dbReference>
<gene>
    <name evidence="2" type="ORF">H8S67_01105</name>
</gene>
<dbReference type="RefSeq" id="WP_186966098.1">
    <property type="nucleotide sequence ID" value="NZ_JACOOE010000001.1"/>
</dbReference>
<reference evidence="2 3" key="1">
    <citation type="submission" date="2020-08" db="EMBL/GenBank/DDBJ databases">
        <title>Genome public.</title>
        <authorList>
            <person name="Liu C."/>
            <person name="Sun Q."/>
        </authorList>
    </citation>
    <scope>NUCLEOTIDE SEQUENCE [LARGE SCALE GENOMIC DNA]</scope>
    <source>
        <strain evidence="2 3">M27</strain>
    </source>
</reference>
<name>A0ABR7C649_9BACE</name>
<dbReference type="Gene3D" id="1.25.10.10">
    <property type="entry name" value="Leucine-rich Repeat Variant"/>
    <property type="match status" value="2"/>
</dbReference>
<protein>
    <submittedName>
        <fullName evidence="2">DUF1080 domain-containing protein</fullName>
    </submittedName>
</protein>
<comment type="caution">
    <text evidence="2">The sequence shown here is derived from an EMBL/GenBank/DDBJ whole genome shotgun (WGS) entry which is preliminary data.</text>
</comment>
<evidence type="ECO:0000313" key="2">
    <source>
        <dbReference type="EMBL" id="MBC5603277.1"/>
    </source>
</evidence>
<dbReference type="InterPro" id="IPR011989">
    <property type="entry name" value="ARM-like"/>
</dbReference>
<evidence type="ECO:0000313" key="3">
    <source>
        <dbReference type="Proteomes" id="UP000600600"/>
    </source>
</evidence>
<dbReference type="EMBL" id="JACOOE010000001">
    <property type="protein sequence ID" value="MBC5603277.1"/>
    <property type="molecule type" value="Genomic_DNA"/>
</dbReference>
<dbReference type="InterPro" id="IPR010496">
    <property type="entry name" value="AL/BT2_dom"/>
</dbReference>
<dbReference type="Pfam" id="PF06439">
    <property type="entry name" value="3keto-disac_hyd"/>
    <property type="match status" value="1"/>
</dbReference>
<accession>A0ABR7C649</accession>